<dbReference type="AlphaFoldDB" id="A0A6B0GSD8"/>
<dbReference type="RefSeq" id="WP_158206262.1">
    <property type="nucleotide sequence ID" value="NZ_WSZK01000037.1"/>
</dbReference>
<name>A0A6B0GSD8_9EURY</name>
<proteinExistence type="predicted"/>
<keyword evidence="3" id="KW-1185">Reference proteome</keyword>
<reference evidence="2 3" key="1">
    <citation type="submission" date="2019-12" db="EMBL/GenBank/DDBJ databases">
        <title>Halocatena pleomorpha gen. nov. sp. nov., an extremely halophilic archaeon of family Halobacteriaceae isolated from saltpan soil.</title>
        <authorList>
            <person name="Pal Y."/>
            <person name="Verma A."/>
            <person name="Krishnamurthi S."/>
            <person name="Kumar P."/>
        </authorList>
    </citation>
    <scope>NUCLEOTIDE SEQUENCE [LARGE SCALE GENOMIC DNA]</scope>
    <source>
        <strain evidence="2 3">JCM 16495</strain>
    </source>
</reference>
<feature type="transmembrane region" description="Helical" evidence="1">
    <location>
        <begin position="30"/>
        <end position="54"/>
    </location>
</feature>
<keyword evidence="1" id="KW-0472">Membrane</keyword>
<evidence type="ECO:0000256" key="1">
    <source>
        <dbReference type="SAM" id="Phobius"/>
    </source>
</evidence>
<dbReference type="EMBL" id="WSZK01000037">
    <property type="protein sequence ID" value="MWG36609.1"/>
    <property type="molecule type" value="Genomic_DNA"/>
</dbReference>
<evidence type="ECO:0000313" key="3">
    <source>
        <dbReference type="Proteomes" id="UP000451471"/>
    </source>
</evidence>
<keyword evidence="1" id="KW-1133">Transmembrane helix</keyword>
<feature type="transmembrane region" description="Helical" evidence="1">
    <location>
        <begin position="66"/>
        <end position="86"/>
    </location>
</feature>
<keyword evidence="1" id="KW-0812">Transmembrane</keyword>
<accession>A0A6B0GSD8</accession>
<evidence type="ECO:0000313" key="2">
    <source>
        <dbReference type="EMBL" id="MWG36609.1"/>
    </source>
</evidence>
<sequence>MKLLEPSPERRRQLREEGTTPRGLLRRWAYLVYAVLKFLVVAAVASLSYIFLFGLVIELGLLTGDAAAIVFIIGFIPLGKLFYAWCFPIQY</sequence>
<organism evidence="2 3">
    <name type="scientific">Halomarina oriensis</name>
    <dbReference type="NCBI Taxonomy" id="671145"/>
    <lineage>
        <taxon>Archaea</taxon>
        <taxon>Methanobacteriati</taxon>
        <taxon>Methanobacteriota</taxon>
        <taxon>Stenosarchaea group</taxon>
        <taxon>Halobacteria</taxon>
        <taxon>Halobacteriales</taxon>
        <taxon>Natronomonadaceae</taxon>
        <taxon>Halomarina</taxon>
    </lineage>
</organism>
<dbReference type="Proteomes" id="UP000451471">
    <property type="component" value="Unassembled WGS sequence"/>
</dbReference>
<comment type="caution">
    <text evidence="2">The sequence shown here is derived from an EMBL/GenBank/DDBJ whole genome shotgun (WGS) entry which is preliminary data.</text>
</comment>
<gene>
    <name evidence="2" type="ORF">GQS65_19310</name>
</gene>
<protein>
    <submittedName>
        <fullName evidence="2">Uncharacterized protein</fullName>
    </submittedName>
</protein>